<feature type="domain" description="LysM" evidence="1">
    <location>
        <begin position="92"/>
        <end position="136"/>
    </location>
</feature>
<proteinExistence type="predicted"/>
<dbReference type="CDD" id="cd12797">
    <property type="entry name" value="M23_peptidase"/>
    <property type="match status" value="1"/>
</dbReference>
<evidence type="ECO:0000313" key="3">
    <source>
        <dbReference type="Proteomes" id="UP000178116"/>
    </source>
</evidence>
<dbReference type="InterPro" id="IPR050570">
    <property type="entry name" value="Cell_wall_metabolism_enzyme"/>
</dbReference>
<dbReference type="Pfam" id="PF01551">
    <property type="entry name" value="Peptidase_M23"/>
    <property type="match status" value="1"/>
</dbReference>
<feature type="domain" description="LysM" evidence="1">
    <location>
        <begin position="142"/>
        <end position="186"/>
    </location>
</feature>
<dbReference type="CDD" id="cd00118">
    <property type="entry name" value="LysM"/>
    <property type="match status" value="2"/>
</dbReference>
<dbReference type="InterPro" id="IPR036779">
    <property type="entry name" value="LysM_dom_sf"/>
</dbReference>
<dbReference type="GO" id="GO:0004222">
    <property type="term" value="F:metalloendopeptidase activity"/>
    <property type="evidence" value="ECO:0007669"/>
    <property type="project" value="TreeGrafter"/>
</dbReference>
<evidence type="ECO:0000313" key="2">
    <source>
        <dbReference type="EMBL" id="OHA15011.1"/>
    </source>
</evidence>
<dbReference type="PANTHER" id="PTHR21666">
    <property type="entry name" value="PEPTIDASE-RELATED"/>
    <property type="match status" value="1"/>
</dbReference>
<dbReference type="Gene3D" id="3.10.350.10">
    <property type="entry name" value="LysM domain"/>
    <property type="match status" value="2"/>
</dbReference>
<dbReference type="SMART" id="SM00257">
    <property type="entry name" value="LysM"/>
    <property type="match status" value="2"/>
</dbReference>
<evidence type="ECO:0000259" key="1">
    <source>
        <dbReference type="PROSITE" id="PS51782"/>
    </source>
</evidence>
<comment type="caution">
    <text evidence="2">The sequence shown here is derived from an EMBL/GenBank/DDBJ whole genome shotgun (WGS) entry which is preliminary data.</text>
</comment>
<dbReference type="Gene3D" id="2.70.70.10">
    <property type="entry name" value="Glucose Permease (Domain IIA)"/>
    <property type="match status" value="1"/>
</dbReference>
<dbReference type="Pfam" id="PF01476">
    <property type="entry name" value="LysM"/>
    <property type="match status" value="2"/>
</dbReference>
<dbReference type="InterPro" id="IPR018392">
    <property type="entry name" value="LysM"/>
</dbReference>
<organism evidence="2 3">
    <name type="scientific">Candidatus Tagabacteria bacterium RIFCSPLOWO2_01_FULL_42_9</name>
    <dbReference type="NCBI Taxonomy" id="1802296"/>
    <lineage>
        <taxon>Bacteria</taxon>
        <taxon>Candidatus Tagaibacteriota</taxon>
    </lineage>
</organism>
<sequence length="327" mass="33993">MFFFGFVVISPVEASFFSFIEKLIGSGLEAAPAPALNSQTIPLLKAVLNPESEAGSGGGDITIIGQSALLAELGPLGSVADIPENSSPSQIGIYVVQKGDNLSQIAKMFGVSVNTIIWANNLKRGDLISEGQILVILPVSGIKHVVKKGDTIESIAKKWKGDTGEIVQFNDLIQGQALAVGSTIIIPDGEAQIPAVSYPSSGSFYRGGGGPSYSGYYIRPVAGGRKSQGLHGYNGIDLAVPCGSPIMASAPGDVLISKTGGWNGGYGNFLTINHLNGTQTLYAHNSANIVGVGWHVVQGQVIGYVGQTGKATGCHIHFEVRGAKNPF</sequence>
<gene>
    <name evidence="2" type="ORF">A3A10_00985</name>
</gene>
<dbReference type="AlphaFoldDB" id="A0A1G2LW43"/>
<dbReference type="PANTHER" id="PTHR21666:SF270">
    <property type="entry name" value="MUREIN HYDROLASE ACTIVATOR ENVC"/>
    <property type="match status" value="1"/>
</dbReference>
<dbReference type="SUPFAM" id="SSF51261">
    <property type="entry name" value="Duplicated hybrid motif"/>
    <property type="match status" value="1"/>
</dbReference>
<dbReference type="EMBL" id="MHRA01000031">
    <property type="protein sequence ID" value="OHA15011.1"/>
    <property type="molecule type" value="Genomic_DNA"/>
</dbReference>
<protein>
    <recommendedName>
        <fullName evidence="1">LysM domain-containing protein</fullName>
    </recommendedName>
</protein>
<accession>A0A1G2LW43</accession>
<dbReference type="PROSITE" id="PS51782">
    <property type="entry name" value="LYSM"/>
    <property type="match status" value="2"/>
</dbReference>
<dbReference type="InterPro" id="IPR016047">
    <property type="entry name" value="M23ase_b-sheet_dom"/>
</dbReference>
<reference evidence="2 3" key="1">
    <citation type="journal article" date="2016" name="Nat. Commun.">
        <title>Thousands of microbial genomes shed light on interconnected biogeochemical processes in an aquifer system.</title>
        <authorList>
            <person name="Anantharaman K."/>
            <person name="Brown C.T."/>
            <person name="Hug L.A."/>
            <person name="Sharon I."/>
            <person name="Castelle C.J."/>
            <person name="Probst A.J."/>
            <person name="Thomas B.C."/>
            <person name="Singh A."/>
            <person name="Wilkins M.J."/>
            <person name="Karaoz U."/>
            <person name="Brodie E.L."/>
            <person name="Williams K.H."/>
            <person name="Hubbard S.S."/>
            <person name="Banfield J.F."/>
        </authorList>
    </citation>
    <scope>NUCLEOTIDE SEQUENCE [LARGE SCALE GENOMIC DNA]</scope>
</reference>
<dbReference type="Proteomes" id="UP000178116">
    <property type="component" value="Unassembled WGS sequence"/>
</dbReference>
<dbReference type="InterPro" id="IPR011055">
    <property type="entry name" value="Dup_hybrid_motif"/>
</dbReference>
<name>A0A1G2LW43_9BACT</name>